<proteinExistence type="predicted"/>
<dbReference type="Pfam" id="PF13239">
    <property type="entry name" value="2TM"/>
    <property type="match status" value="1"/>
</dbReference>
<dbReference type="InterPro" id="IPR025698">
    <property type="entry name" value="2TM_dom"/>
</dbReference>
<dbReference type="PANTHER" id="PTHR40763">
    <property type="entry name" value="MEMBRANE PROTEIN-RELATED"/>
    <property type="match status" value="1"/>
</dbReference>
<evidence type="ECO:0000313" key="5">
    <source>
        <dbReference type="Proteomes" id="UP000465304"/>
    </source>
</evidence>
<gene>
    <name evidence="4" type="ORF">MHIP_16360</name>
</gene>
<keyword evidence="1" id="KW-0812">Transmembrane</keyword>
<dbReference type="Proteomes" id="UP000465304">
    <property type="component" value="Unassembled WGS sequence"/>
</dbReference>
<organism evidence="4 5">
    <name type="scientific">Mycolicibacterium hippocampi</name>
    <dbReference type="NCBI Taxonomy" id="659824"/>
    <lineage>
        <taxon>Bacteria</taxon>
        <taxon>Bacillati</taxon>
        <taxon>Actinomycetota</taxon>
        <taxon>Actinomycetes</taxon>
        <taxon>Mycobacteriales</taxon>
        <taxon>Mycobacteriaceae</taxon>
        <taxon>Mycolicibacterium</taxon>
    </lineage>
</organism>
<feature type="transmembrane region" description="Helical" evidence="1">
    <location>
        <begin position="119"/>
        <end position="140"/>
    </location>
</feature>
<evidence type="ECO:0000313" key="4">
    <source>
        <dbReference type="EMBL" id="GFH01153.1"/>
    </source>
</evidence>
<protein>
    <recommendedName>
        <fullName evidence="6">2TM domain-containing protein</fullName>
    </recommendedName>
</protein>
<evidence type="ECO:0000256" key="1">
    <source>
        <dbReference type="SAM" id="Phobius"/>
    </source>
</evidence>
<dbReference type="AlphaFoldDB" id="A0A7I9ZJY7"/>
<reference evidence="4 5" key="1">
    <citation type="journal article" date="2019" name="Emerg. Microbes Infect.">
        <title>Comprehensive subspecies identification of 175 nontuberculous mycobacteria species based on 7547 genomic profiles.</title>
        <authorList>
            <person name="Matsumoto Y."/>
            <person name="Kinjo T."/>
            <person name="Motooka D."/>
            <person name="Nabeya D."/>
            <person name="Jung N."/>
            <person name="Uechi K."/>
            <person name="Horii T."/>
            <person name="Iida T."/>
            <person name="Fujita J."/>
            <person name="Nakamura S."/>
        </authorList>
    </citation>
    <scope>NUCLEOTIDE SEQUENCE [LARGE SCALE GENOMIC DNA]</scope>
    <source>
        <strain evidence="4 5">JCM 30996</strain>
    </source>
</reference>
<comment type="caution">
    <text evidence="4">The sequence shown here is derived from an EMBL/GenBank/DDBJ whole genome shotgun (WGS) entry which is preliminary data.</text>
</comment>
<keyword evidence="5" id="KW-1185">Reference proteome</keyword>
<feature type="transmembrane region" description="Helical" evidence="1">
    <location>
        <begin position="86"/>
        <end position="107"/>
    </location>
</feature>
<dbReference type="RefSeq" id="WP_163887990.1">
    <property type="nucleotide sequence ID" value="NZ_BLLB01000002.1"/>
</dbReference>
<feature type="domain" description="2TM" evidence="3">
    <location>
        <begin position="74"/>
        <end position="136"/>
    </location>
</feature>
<evidence type="ECO:0008006" key="6">
    <source>
        <dbReference type="Google" id="ProtNLM"/>
    </source>
</evidence>
<dbReference type="PANTHER" id="PTHR40763:SF4">
    <property type="entry name" value="DUF1707 DOMAIN-CONTAINING PROTEIN"/>
    <property type="match status" value="1"/>
</dbReference>
<name>A0A7I9ZJY7_9MYCO</name>
<keyword evidence="1" id="KW-0472">Membrane</keyword>
<feature type="domain" description="DUF1707" evidence="2">
    <location>
        <begin position="11"/>
        <end position="63"/>
    </location>
</feature>
<evidence type="ECO:0000259" key="2">
    <source>
        <dbReference type="Pfam" id="PF08044"/>
    </source>
</evidence>
<evidence type="ECO:0000259" key="3">
    <source>
        <dbReference type="Pfam" id="PF13239"/>
    </source>
</evidence>
<accession>A0A7I9ZJY7</accession>
<dbReference type="InterPro" id="IPR012551">
    <property type="entry name" value="DUF1707_SHOCT-like"/>
</dbReference>
<dbReference type="Pfam" id="PF08044">
    <property type="entry name" value="DUF1707"/>
    <property type="match status" value="1"/>
</dbReference>
<keyword evidence="1" id="KW-1133">Transmembrane helix</keyword>
<sequence>MDLRESVTTGLRAGDHDRESVATLLGQALAQGYLDMGEYEKRLQAAFAAQTTPELRHLTSDLPLAQLRRSDPRRRAARRAAARRGVAFHLAAYLAMVVVVLTVWLVVGLTAGAWYFWPIWPILGAGIGVVAHAVPVKFALPVGCTRLTPEWYSSSENARAGLLEYRSGG</sequence>
<dbReference type="EMBL" id="BLLB01000002">
    <property type="protein sequence ID" value="GFH01153.1"/>
    <property type="molecule type" value="Genomic_DNA"/>
</dbReference>